<sequence length="386" mass="44216">MGGLAFANTSTESGQPIIVPRLSREQYNELSARYQRALQTIFEKVVIPREAPGKVDHGDIDYLVDGLRPPYTESNIWDVIRNLFNAEAHILRGGSASYAVPDPTTIGLYVQVDVELCVGYGTSNSAELFEWTRFLKSDSDLLQIIGVSHRPLGLVCNDQGLHVRVQEIEPYNKKKALLFMTRSPEEALEFYGLDVAKYHTGFTDEEDLFDWSCSGRFFAREIFQSRTEKHNDRARQMKRPMYRRFVEEYIPSHPDKGACEAWTRDEVLREAIRVFGKQAEYDAMMEEHNLKTAEEELWKEVKEAVPVQSNSLALILRGLRRWVAFENGHPLITKEPNLAEPLVWSKFVSPDARDVVLAWVKDNYERVKSLEKARTSASKEAAKNIQ</sequence>
<dbReference type="GeneID" id="19119260"/>
<accession>W6ZA08</accession>
<dbReference type="HOGENOM" id="CLU_032494_2_1_1"/>
<dbReference type="RefSeq" id="XP_007692936.1">
    <property type="nucleotide sequence ID" value="XM_007694746.1"/>
</dbReference>
<dbReference type="Proteomes" id="UP000054032">
    <property type="component" value="Unassembled WGS sequence"/>
</dbReference>
<name>W6ZA08_COCMI</name>
<dbReference type="AlphaFoldDB" id="W6ZA08"/>
<reference evidence="1 2" key="1">
    <citation type="journal article" date="2013" name="PLoS Genet.">
        <title>Comparative genome structure, secondary metabolite, and effector coding capacity across Cochliobolus pathogens.</title>
        <authorList>
            <person name="Condon B.J."/>
            <person name="Leng Y."/>
            <person name="Wu D."/>
            <person name="Bushley K.E."/>
            <person name="Ohm R.A."/>
            <person name="Otillar R."/>
            <person name="Martin J."/>
            <person name="Schackwitz W."/>
            <person name="Grimwood J."/>
            <person name="MohdZainudin N."/>
            <person name="Xue C."/>
            <person name="Wang R."/>
            <person name="Manning V.A."/>
            <person name="Dhillon B."/>
            <person name="Tu Z.J."/>
            <person name="Steffenson B.J."/>
            <person name="Salamov A."/>
            <person name="Sun H."/>
            <person name="Lowry S."/>
            <person name="LaButti K."/>
            <person name="Han J."/>
            <person name="Copeland A."/>
            <person name="Lindquist E."/>
            <person name="Barry K."/>
            <person name="Schmutz J."/>
            <person name="Baker S.E."/>
            <person name="Ciuffetti L.M."/>
            <person name="Grigoriev I.V."/>
            <person name="Zhong S."/>
            <person name="Turgeon B.G."/>
        </authorList>
    </citation>
    <scope>NUCLEOTIDE SEQUENCE [LARGE SCALE GENOMIC DNA]</scope>
    <source>
        <strain evidence="1 2">ATCC 44560</strain>
    </source>
</reference>
<dbReference type="OrthoDB" id="4708870at2759"/>
<protein>
    <submittedName>
        <fullName evidence="1">Uncharacterized protein</fullName>
    </submittedName>
</protein>
<proteinExistence type="predicted"/>
<dbReference type="KEGG" id="bor:COCMIDRAFT_108510"/>
<evidence type="ECO:0000313" key="2">
    <source>
        <dbReference type="Proteomes" id="UP000054032"/>
    </source>
</evidence>
<dbReference type="eggNOG" id="ENOG502S1AX">
    <property type="taxonomic scope" value="Eukaryota"/>
</dbReference>
<organism evidence="1 2">
    <name type="scientific">Bipolaris oryzae ATCC 44560</name>
    <dbReference type="NCBI Taxonomy" id="930090"/>
    <lineage>
        <taxon>Eukaryota</taxon>
        <taxon>Fungi</taxon>
        <taxon>Dikarya</taxon>
        <taxon>Ascomycota</taxon>
        <taxon>Pezizomycotina</taxon>
        <taxon>Dothideomycetes</taxon>
        <taxon>Pleosporomycetidae</taxon>
        <taxon>Pleosporales</taxon>
        <taxon>Pleosporineae</taxon>
        <taxon>Pleosporaceae</taxon>
        <taxon>Bipolaris</taxon>
    </lineage>
</organism>
<dbReference type="EMBL" id="KI964156">
    <property type="protein sequence ID" value="EUC40551.1"/>
    <property type="molecule type" value="Genomic_DNA"/>
</dbReference>
<evidence type="ECO:0000313" key="1">
    <source>
        <dbReference type="EMBL" id="EUC40551.1"/>
    </source>
</evidence>
<keyword evidence="2" id="KW-1185">Reference proteome</keyword>
<gene>
    <name evidence="1" type="ORF">COCMIDRAFT_108510</name>
</gene>